<reference evidence="2" key="1">
    <citation type="submission" date="2022-11" db="UniProtKB">
        <authorList>
            <consortium name="WormBaseParasite"/>
        </authorList>
    </citation>
    <scope>IDENTIFICATION</scope>
</reference>
<evidence type="ECO:0000313" key="1">
    <source>
        <dbReference type="Proteomes" id="UP000887579"/>
    </source>
</evidence>
<sequence length="217" mass="24804">MDRMEYSPGGESTANGVKLNLGPIIENRIIEYHYDGTEKHARDYDLDEITADLACRIDWRTILGPDDTIEPLYNLRNLEINGRNDEDRKSANQKEREHNEKIADTFPPEAGPWASVAKSLHESLESANNLLDVLRVIKDGNGLVMATVAAQPEDSAGFLNQSKAFTWNANRRALTEAKRVFDNYLENHKENSEIELFFKELKEIRKSYLVRKMGDHL</sequence>
<organism evidence="1 2">
    <name type="scientific">Panagrolaimus sp. ES5</name>
    <dbReference type="NCBI Taxonomy" id="591445"/>
    <lineage>
        <taxon>Eukaryota</taxon>
        <taxon>Metazoa</taxon>
        <taxon>Ecdysozoa</taxon>
        <taxon>Nematoda</taxon>
        <taxon>Chromadorea</taxon>
        <taxon>Rhabditida</taxon>
        <taxon>Tylenchina</taxon>
        <taxon>Panagrolaimomorpha</taxon>
        <taxon>Panagrolaimoidea</taxon>
        <taxon>Panagrolaimidae</taxon>
        <taxon>Panagrolaimus</taxon>
    </lineage>
</organism>
<dbReference type="Proteomes" id="UP000887579">
    <property type="component" value="Unplaced"/>
</dbReference>
<dbReference type="WBParaSite" id="ES5_v2.g28312.t1">
    <property type="protein sequence ID" value="ES5_v2.g28312.t1"/>
    <property type="gene ID" value="ES5_v2.g28312"/>
</dbReference>
<protein>
    <submittedName>
        <fullName evidence="2">Uncharacterized protein</fullName>
    </submittedName>
</protein>
<accession>A0AC34GF08</accession>
<evidence type="ECO:0000313" key="2">
    <source>
        <dbReference type="WBParaSite" id="ES5_v2.g28312.t1"/>
    </source>
</evidence>
<proteinExistence type="predicted"/>
<name>A0AC34GF08_9BILA</name>